<dbReference type="AlphaFoldDB" id="A0A377PTA8"/>
<dbReference type="Pfam" id="PF01396">
    <property type="entry name" value="Zn_ribbon_Top1"/>
    <property type="match status" value="3"/>
</dbReference>
<keyword evidence="7 10" id="KW-0799">Topoisomerase</keyword>
<feature type="compositionally biased region" description="Basic residues" evidence="11">
    <location>
        <begin position="1"/>
        <end position="10"/>
    </location>
</feature>
<evidence type="ECO:0000313" key="16">
    <source>
        <dbReference type="Proteomes" id="UP000029922"/>
    </source>
</evidence>
<keyword evidence="6" id="KW-0460">Magnesium</keyword>
<dbReference type="PROSITE" id="PS50880">
    <property type="entry name" value="TOPRIM"/>
    <property type="match status" value="1"/>
</dbReference>
<evidence type="ECO:0000256" key="4">
    <source>
        <dbReference type="ARBA" id="ARBA00022771"/>
    </source>
</evidence>
<evidence type="ECO:0000313" key="15">
    <source>
        <dbReference type="EMBL" id="TLE00239.1"/>
    </source>
</evidence>
<evidence type="ECO:0000313" key="14">
    <source>
        <dbReference type="EMBL" id="STQ85729.1"/>
    </source>
</evidence>
<feature type="domain" description="Toprim" evidence="12">
    <location>
        <begin position="22"/>
        <end position="133"/>
    </location>
</feature>
<comment type="caution">
    <text evidence="10">Lacks conserved residue(s) required for the propagation of feature annotation.</text>
</comment>
<dbReference type="SMART" id="SM00436">
    <property type="entry name" value="TOP1Bc"/>
    <property type="match status" value="1"/>
</dbReference>
<dbReference type="GO" id="GO:0003917">
    <property type="term" value="F:DNA topoisomerase type I (single strand cut, ATP-independent) activity"/>
    <property type="evidence" value="ECO:0007669"/>
    <property type="project" value="UniProtKB-UniRule"/>
</dbReference>
<dbReference type="InterPro" id="IPR034149">
    <property type="entry name" value="TOPRIM_TopoI"/>
</dbReference>
<dbReference type="InterPro" id="IPR006171">
    <property type="entry name" value="TOPRIM_dom"/>
</dbReference>
<proteinExistence type="inferred from homology"/>
<dbReference type="EMBL" id="UGJE01000002">
    <property type="protein sequence ID" value="STQ85729.1"/>
    <property type="molecule type" value="Genomic_DNA"/>
</dbReference>
<dbReference type="Pfam" id="PF01751">
    <property type="entry name" value="Toprim"/>
    <property type="match status" value="1"/>
</dbReference>
<reference evidence="15 16" key="1">
    <citation type="journal article" date="2014" name="Genome Announc.">
        <title>Draft genome sequences of eight enterohepatic helicobacter species isolated from both laboratory and wild rodents.</title>
        <authorList>
            <person name="Sheh A."/>
            <person name="Shen Z."/>
            <person name="Fox J.G."/>
        </authorList>
    </citation>
    <scope>NUCLEOTIDE SEQUENCE [LARGE SCALE GENOMIC DNA]</scope>
    <source>
        <strain evidence="15 16">ST1</strain>
    </source>
</reference>
<keyword evidence="5" id="KW-0862">Zinc</keyword>
<dbReference type="OrthoDB" id="9804262at2"/>
<dbReference type="InterPro" id="IPR013497">
    <property type="entry name" value="Topo_IA_cen"/>
</dbReference>
<evidence type="ECO:0000256" key="3">
    <source>
        <dbReference type="ARBA" id="ARBA00022723"/>
    </source>
</evidence>
<feature type="region of interest" description="Disordered" evidence="11">
    <location>
        <begin position="223"/>
        <end position="244"/>
    </location>
</feature>
<accession>A0A377PTA8</accession>
<evidence type="ECO:0000256" key="11">
    <source>
        <dbReference type="SAM" id="MobiDB-lite"/>
    </source>
</evidence>
<feature type="site" description="Interaction with DNA" evidence="10">
    <location>
        <position position="52"/>
    </location>
</feature>
<feature type="compositionally biased region" description="Polar residues" evidence="11">
    <location>
        <begin position="223"/>
        <end position="237"/>
    </location>
</feature>
<evidence type="ECO:0000256" key="6">
    <source>
        <dbReference type="ARBA" id="ARBA00022842"/>
    </source>
</evidence>
<evidence type="ECO:0000256" key="10">
    <source>
        <dbReference type="HAMAP-Rule" id="MF_00952"/>
    </source>
</evidence>
<feature type="domain" description="Topo IA-type catalytic" evidence="13">
    <location>
        <begin position="149"/>
        <end position="611"/>
    </location>
</feature>
<dbReference type="Proteomes" id="UP000255139">
    <property type="component" value="Unassembled WGS sequence"/>
</dbReference>
<dbReference type="CDD" id="cd03363">
    <property type="entry name" value="TOPRIM_TopoIA_TopoI"/>
    <property type="match status" value="1"/>
</dbReference>
<sequence>MAARVVKKQSNKKEKNKNTGTKNLIIVESPAKARTIKNFLGNEYEVVASKGHIRDLPKSRFGITIKDKHFVPTYSIANDHAEIVKKIQELHNNSISTYIATDEDREGEAIGYHIIEALHGKIEDFPRIVFHEITKRAIVNSLENPRIIDMNRVNAQQARRLLDRIVGFKLSGLISQKIGKGLSAGRVQSSALKILVDREREIREFVPKDYFLIEGKINNYSKSLNNQAENPTSSRSTKIAKDAKPSKDNINNDVIIFDLVKFADKKIEKLSLLDEEEAQNIVKSLHMENSTSGFIVSSITKKQRTTKSPPPFMTSTLQQASSNLLSFSPTRTMSIAQKLYEGVKTDQGLFGVITYMRTDSLNVAKEAIDNAREFILANFGHEYLPSKQKIYTAEQKGAQEAHEAIRPTNLAFTPEIAKTYLAPDELKLYTLIFHRFIASQMKDAIFESLNIIVTGKNSEFKILGRKLLFDGFHRIVGDADKDKLLPDFRENEKIVFDEILDIKKTTEPPSHYSEAGLIKVLESLGIGRPSTYAPTMKLLVDRSYVALENKRLVVQDIAFNVISMLESYFQEIVDSGFSAGLESKLDDIASHKLEWEDVLWDFYEPFMEKIARGKENIQSQKIVIQTGEICPSCGSNLVIRNGRYGEFTACSNYPKCKYIKRDKEDEISNEVCEKCSSPMQVKVGKMGKFLACSAYPKCKNTKSLQQVESLGVACPKCGGNIVARFSKRGSFYGCSNYPSCKLILNNKPTNEKCEKCGGILCLHKTKENVKVCADCKNSVSSD</sequence>
<feature type="site" description="Interaction with DNA" evidence="10">
    <location>
        <position position="159"/>
    </location>
</feature>
<dbReference type="InterPro" id="IPR013498">
    <property type="entry name" value="Topo_IA_Znf"/>
</dbReference>
<protein>
    <recommendedName>
        <fullName evidence="10">DNA topoisomerase 1</fullName>
        <ecNumber evidence="10">5.6.2.1</ecNumber>
    </recommendedName>
    <alternativeName>
        <fullName evidence="10">DNA topoisomerase I</fullName>
    </alternativeName>
</protein>
<dbReference type="CDD" id="cd00186">
    <property type="entry name" value="TOP1Ac"/>
    <property type="match status" value="1"/>
</dbReference>
<dbReference type="InterPro" id="IPR023405">
    <property type="entry name" value="Topo_IA_core_domain"/>
</dbReference>
<gene>
    <name evidence="10 14" type="primary">topA</name>
    <name evidence="15" type="ORF">LS73_005405</name>
    <name evidence="14" type="ORF">NCTC12714_00517</name>
</gene>
<dbReference type="PROSITE" id="PS52039">
    <property type="entry name" value="TOPO_IA_2"/>
    <property type="match status" value="1"/>
</dbReference>
<dbReference type="SMART" id="SM00437">
    <property type="entry name" value="TOP1Ac"/>
    <property type="match status" value="1"/>
</dbReference>
<evidence type="ECO:0000313" key="17">
    <source>
        <dbReference type="Proteomes" id="UP000255139"/>
    </source>
</evidence>
<evidence type="ECO:0000259" key="13">
    <source>
        <dbReference type="PROSITE" id="PS52039"/>
    </source>
</evidence>
<dbReference type="Gene3D" id="3.40.50.140">
    <property type="match status" value="1"/>
</dbReference>
<feature type="site" description="Interaction with DNA" evidence="10">
    <location>
        <position position="160"/>
    </location>
</feature>
<dbReference type="InterPro" id="IPR005733">
    <property type="entry name" value="TopoI_bac-type"/>
</dbReference>
<dbReference type="GO" id="GO:0006265">
    <property type="term" value="P:DNA topological change"/>
    <property type="evidence" value="ECO:0007669"/>
    <property type="project" value="UniProtKB-UniRule"/>
</dbReference>
<comment type="function">
    <text evidence="10">Releases the supercoiling and torsional tension of DNA, which is introduced during the DNA replication and transcription, by transiently cleaving and rejoining one strand of the DNA duplex. Introduces a single-strand break via transesterification at a target site in duplex DNA. The scissile phosphodiester is attacked by the catalytic tyrosine of the enzyme, resulting in the formation of a DNA-(5'-phosphotyrosyl)-enzyme intermediate and the expulsion of a 3'-OH DNA strand. The free DNA strand then undergoes passage around the unbroken strand, thus removing DNA supercoils. Finally, in the religation step, the DNA 3'-OH attacks the covalent intermediate to expel the active-site tyrosine and restore the DNA phosphodiester backbone.</text>
</comment>
<keyword evidence="17" id="KW-1185">Reference proteome</keyword>
<dbReference type="InterPro" id="IPR013825">
    <property type="entry name" value="Topo_IA_cen_sub2"/>
</dbReference>
<dbReference type="Pfam" id="PF01131">
    <property type="entry name" value="Topoisom_bac"/>
    <property type="match status" value="1"/>
</dbReference>
<dbReference type="GO" id="GO:0003677">
    <property type="term" value="F:DNA binding"/>
    <property type="evidence" value="ECO:0007669"/>
    <property type="project" value="UniProtKB-KW"/>
</dbReference>
<dbReference type="SUPFAM" id="SSF57783">
    <property type="entry name" value="Zinc beta-ribbon"/>
    <property type="match status" value="3"/>
</dbReference>
<feature type="site" description="Interaction with DNA" evidence="10">
    <location>
        <position position="542"/>
    </location>
</feature>
<dbReference type="RefSeq" id="WP_081955551.1">
    <property type="nucleotide sequence ID" value="NZ_FZML01000004.1"/>
</dbReference>
<evidence type="ECO:0000256" key="2">
    <source>
        <dbReference type="ARBA" id="ARBA00009446"/>
    </source>
</evidence>
<keyword evidence="3" id="KW-0479">Metal-binding</keyword>
<keyword evidence="8 10" id="KW-0238">DNA-binding</keyword>
<dbReference type="GO" id="GO:0005694">
    <property type="term" value="C:chromosome"/>
    <property type="evidence" value="ECO:0007669"/>
    <property type="project" value="InterPro"/>
</dbReference>
<dbReference type="GO" id="GO:0008270">
    <property type="term" value="F:zinc ion binding"/>
    <property type="evidence" value="ECO:0007669"/>
    <property type="project" value="UniProtKB-KW"/>
</dbReference>
<dbReference type="InterPro" id="IPR028612">
    <property type="entry name" value="Topoisom_1_IA"/>
</dbReference>
<feature type="site" description="Interaction with DNA" evidence="10">
    <location>
        <position position="357"/>
    </location>
</feature>
<dbReference type="Gene3D" id="1.10.290.10">
    <property type="entry name" value="Topoisomerase I, domain 4"/>
    <property type="match status" value="1"/>
</dbReference>
<dbReference type="EC" id="5.6.2.1" evidence="10"/>
<dbReference type="InterPro" id="IPR013826">
    <property type="entry name" value="Topo_IA_cen_sub3"/>
</dbReference>
<evidence type="ECO:0000256" key="7">
    <source>
        <dbReference type="ARBA" id="ARBA00023029"/>
    </source>
</evidence>
<feature type="active site" description="O-(5'-phospho-DNA)-tyrosine intermediate" evidence="10">
    <location>
        <position position="355"/>
    </location>
</feature>
<dbReference type="PRINTS" id="PR00417">
    <property type="entry name" value="PRTPISMRASEI"/>
</dbReference>
<dbReference type="SMART" id="SM00493">
    <property type="entry name" value="TOPRIM"/>
    <property type="match status" value="1"/>
</dbReference>
<comment type="catalytic activity">
    <reaction evidence="1 10">
        <text>ATP-independent breakage of single-stranded DNA, followed by passage and rejoining.</text>
        <dbReference type="EC" id="5.6.2.1"/>
    </reaction>
</comment>
<dbReference type="HAMAP" id="MF_00952">
    <property type="entry name" value="Topoisom_1_prok"/>
    <property type="match status" value="1"/>
</dbReference>
<dbReference type="InterPro" id="IPR003602">
    <property type="entry name" value="Topo_IA_DNA-bd_dom"/>
</dbReference>
<keyword evidence="4" id="KW-0863">Zinc-finger</keyword>
<dbReference type="Proteomes" id="UP000029922">
    <property type="component" value="Unassembled WGS sequence"/>
</dbReference>
<dbReference type="Gene3D" id="3.30.65.10">
    <property type="entry name" value="Bacterial Topoisomerase I, domain 1"/>
    <property type="match status" value="3"/>
</dbReference>
<dbReference type="InterPro" id="IPR000380">
    <property type="entry name" value="Topo_IA"/>
</dbReference>
<keyword evidence="9 10" id="KW-0413">Isomerase</keyword>
<comment type="subunit">
    <text evidence="10">Monomer.</text>
</comment>
<comment type="similarity">
    <text evidence="2 10">Belongs to the type IA topoisomerase family.</text>
</comment>
<dbReference type="SUPFAM" id="SSF56712">
    <property type="entry name" value="Prokaryotic type I DNA topoisomerase"/>
    <property type="match status" value="1"/>
</dbReference>
<dbReference type="Gene3D" id="2.70.20.10">
    <property type="entry name" value="Topoisomerase I, domain 3"/>
    <property type="match status" value="1"/>
</dbReference>
<feature type="region of interest" description="Disordered" evidence="11">
    <location>
        <begin position="1"/>
        <end position="21"/>
    </location>
</feature>
<dbReference type="InterPro" id="IPR013824">
    <property type="entry name" value="Topo_IA_cen_sub1"/>
</dbReference>
<evidence type="ECO:0000256" key="9">
    <source>
        <dbReference type="ARBA" id="ARBA00023235"/>
    </source>
</evidence>
<dbReference type="NCBIfam" id="TIGR01051">
    <property type="entry name" value="topA_bact"/>
    <property type="match status" value="1"/>
</dbReference>
<dbReference type="STRING" id="216.LS73_04580"/>
<dbReference type="PANTHER" id="PTHR42785">
    <property type="entry name" value="DNA TOPOISOMERASE, TYPE IA, CORE"/>
    <property type="match status" value="1"/>
</dbReference>
<evidence type="ECO:0000256" key="8">
    <source>
        <dbReference type="ARBA" id="ARBA00023125"/>
    </source>
</evidence>
<dbReference type="InterPro" id="IPR023406">
    <property type="entry name" value="Topo_IA_AS"/>
</dbReference>
<dbReference type="PANTHER" id="PTHR42785:SF1">
    <property type="entry name" value="DNA TOPOISOMERASE"/>
    <property type="match status" value="1"/>
</dbReference>
<evidence type="ECO:0000256" key="1">
    <source>
        <dbReference type="ARBA" id="ARBA00000213"/>
    </source>
</evidence>
<dbReference type="Gene3D" id="1.10.460.10">
    <property type="entry name" value="Topoisomerase I, domain 2"/>
    <property type="match status" value="1"/>
</dbReference>
<evidence type="ECO:0000256" key="5">
    <source>
        <dbReference type="ARBA" id="ARBA00022833"/>
    </source>
</evidence>
<feature type="site" description="Interaction with DNA" evidence="10">
    <location>
        <position position="163"/>
    </location>
</feature>
<dbReference type="InterPro" id="IPR003601">
    <property type="entry name" value="Topo_IA_2"/>
</dbReference>
<name>A0A377PTA8_9HELI</name>
<dbReference type="PROSITE" id="PS00396">
    <property type="entry name" value="TOPO_IA_1"/>
    <property type="match status" value="1"/>
</dbReference>
<reference evidence="14 17" key="2">
    <citation type="submission" date="2018-06" db="EMBL/GenBank/DDBJ databases">
        <authorList>
            <consortium name="Pathogen Informatics"/>
            <person name="Doyle S."/>
        </authorList>
    </citation>
    <scope>NUCLEOTIDE SEQUENCE [LARGE SCALE GENOMIC DNA]</scope>
    <source>
        <strain evidence="14 17">NCTC12714</strain>
    </source>
</reference>
<organism evidence="14 17">
    <name type="scientific">Helicobacter muridarum</name>
    <dbReference type="NCBI Taxonomy" id="216"/>
    <lineage>
        <taxon>Bacteria</taxon>
        <taxon>Pseudomonadati</taxon>
        <taxon>Campylobacterota</taxon>
        <taxon>Epsilonproteobacteria</taxon>
        <taxon>Campylobacterales</taxon>
        <taxon>Helicobacteraceae</taxon>
        <taxon>Helicobacter</taxon>
    </lineage>
</organism>
<feature type="region of interest" description="Interaction with DNA" evidence="10">
    <location>
        <begin position="183"/>
        <end position="188"/>
    </location>
</feature>
<dbReference type="EMBL" id="JRPD02000009">
    <property type="protein sequence ID" value="TLE00239.1"/>
    <property type="molecule type" value="Genomic_DNA"/>
</dbReference>
<evidence type="ECO:0000259" key="12">
    <source>
        <dbReference type="PROSITE" id="PS50880"/>
    </source>
</evidence>